<keyword evidence="10" id="KW-1185">Reference proteome</keyword>
<dbReference type="AlphaFoldDB" id="A0A0D7A4M8"/>
<evidence type="ECO:0000256" key="5">
    <source>
        <dbReference type="ARBA" id="ARBA00022824"/>
    </source>
</evidence>
<name>A0A0D7A4M8_9AGAR</name>
<dbReference type="Pfam" id="PF10256">
    <property type="entry name" value="Erf4"/>
    <property type="match status" value="1"/>
</dbReference>
<feature type="region of interest" description="Disordered" evidence="7">
    <location>
        <begin position="1"/>
        <end position="33"/>
    </location>
</feature>
<evidence type="ECO:0000259" key="8">
    <source>
        <dbReference type="Pfam" id="PF10256"/>
    </source>
</evidence>
<accession>A0A0D7A4M8</accession>
<organism evidence="9 10">
    <name type="scientific">Fistulina hepatica ATCC 64428</name>
    <dbReference type="NCBI Taxonomy" id="1128425"/>
    <lineage>
        <taxon>Eukaryota</taxon>
        <taxon>Fungi</taxon>
        <taxon>Dikarya</taxon>
        <taxon>Basidiomycota</taxon>
        <taxon>Agaricomycotina</taxon>
        <taxon>Agaricomycetes</taxon>
        <taxon>Agaricomycetidae</taxon>
        <taxon>Agaricales</taxon>
        <taxon>Fistulinaceae</taxon>
        <taxon>Fistulina</taxon>
    </lineage>
</organism>
<dbReference type="GO" id="GO:0006612">
    <property type="term" value="P:protein targeting to membrane"/>
    <property type="evidence" value="ECO:0007669"/>
    <property type="project" value="TreeGrafter"/>
</dbReference>
<dbReference type="PANTHER" id="PTHR13254">
    <property type="entry name" value="GOLGI AUTOANTIGEN, GOLGIN SUBFAMILY A, 7"/>
    <property type="match status" value="1"/>
</dbReference>
<dbReference type="InterPro" id="IPR051371">
    <property type="entry name" value="Ras_palmitoyltransferase"/>
</dbReference>
<dbReference type="InterPro" id="IPR019383">
    <property type="entry name" value="Golgin_A_7/ERF4"/>
</dbReference>
<dbReference type="OrthoDB" id="2190159at2759"/>
<comment type="subcellular location">
    <subcellularLocation>
        <location evidence="1">Endoplasmic reticulum membrane</location>
        <topology evidence="1">Peripheral membrane protein</topology>
    </subcellularLocation>
</comment>
<keyword evidence="6" id="KW-0472">Membrane</keyword>
<evidence type="ECO:0000256" key="6">
    <source>
        <dbReference type="ARBA" id="ARBA00023136"/>
    </source>
</evidence>
<keyword evidence="5" id="KW-0256">Endoplasmic reticulum</keyword>
<dbReference type="GO" id="GO:0005789">
    <property type="term" value="C:endoplasmic reticulum membrane"/>
    <property type="evidence" value="ECO:0007669"/>
    <property type="project" value="UniProtKB-SubCell"/>
</dbReference>
<proteinExistence type="inferred from homology"/>
<evidence type="ECO:0000256" key="7">
    <source>
        <dbReference type="SAM" id="MobiDB-lite"/>
    </source>
</evidence>
<feature type="region of interest" description="Disordered" evidence="7">
    <location>
        <begin position="51"/>
        <end position="126"/>
    </location>
</feature>
<feature type="compositionally biased region" description="Basic and acidic residues" evidence="7">
    <location>
        <begin position="89"/>
        <end position="101"/>
    </location>
</feature>
<evidence type="ECO:0000256" key="3">
    <source>
        <dbReference type="ARBA" id="ARBA00011396"/>
    </source>
</evidence>
<sequence>MSATSHDDTLASSESVSKPASQALPVSSDSATEHVATIAVPLESLEHLTAVDISGSHSSDETGSVLEIHPPPGVAVVDNISPSSSGLEATDKRSDEADDRSVSGSSLPLENEAPDGVDSSPGLVTAQEFFVDSQQQNPVITPQNLHNPSEELPPLDLSIVAKEEGPPVNDAVADVVTSSTSSAPKPTSRPASHLRIEVKPLPTASSPQPWDLVDPPEWNGNVPRHEGPYYGSGGRAFPKATEALATSRPLIPRSSYYFGPPPSDSAYGTAPIGKIGIHHPREIIRVERDYTAGEMYIQFAPIYPLELEGRLTPTQFLECINAMNEILISAHSLKYAFFENVLAIFSVQVSRLFVTTHYDRASPCPTNSRFPMLNFLF</sequence>
<feature type="domain" description="Golgin subfamily A member 7/ERF4" evidence="8">
    <location>
        <begin position="283"/>
        <end position="360"/>
    </location>
</feature>
<dbReference type="Proteomes" id="UP000054144">
    <property type="component" value="Unassembled WGS sequence"/>
</dbReference>
<dbReference type="PANTHER" id="PTHR13254:SF0">
    <property type="entry name" value="GOLGIN SUBFAMILY A MEMBER 7_ERF4 DOMAIN-CONTAINING PROTEIN"/>
    <property type="match status" value="1"/>
</dbReference>
<reference evidence="9 10" key="1">
    <citation type="journal article" date="2015" name="Fungal Genet. Biol.">
        <title>Evolution of novel wood decay mechanisms in Agaricales revealed by the genome sequences of Fistulina hepatica and Cylindrobasidium torrendii.</title>
        <authorList>
            <person name="Floudas D."/>
            <person name="Held B.W."/>
            <person name="Riley R."/>
            <person name="Nagy L.G."/>
            <person name="Koehler G."/>
            <person name="Ransdell A.S."/>
            <person name="Younus H."/>
            <person name="Chow J."/>
            <person name="Chiniquy J."/>
            <person name="Lipzen A."/>
            <person name="Tritt A."/>
            <person name="Sun H."/>
            <person name="Haridas S."/>
            <person name="LaButti K."/>
            <person name="Ohm R.A."/>
            <person name="Kues U."/>
            <person name="Blanchette R.A."/>
            <person name="Grigoriev I.V."/>
            <person name="Minto R.E."/>
            <person name="Hibbett D.S."/>
        </authorList>
    </citation>
    <scope>NUCLEOTIDE SEQUENCE [LARGE SCALE GENOMIC DNA]</scope>
    <source>
        <strain evidence="9 10">ATCC 64428</strain>
    </source>
</reference>
<protein>
    <recommendedName>
        <fullName evidence="4">Ras modification protein ERF4</fullName>
    </recommendedName>
</protein>
<evidence type="ECO:0000313" key="10">
    <source>
        <dbReference type="Proteomes" id="UP000054144"/>
    </source>
</evidence>
<evidence type="ECO:0000313" key="9">
    <source>
        <dbReference type="EMBL" id="KIY45700.1"/>
    </source>
</evidence>
<evidence type="ECO:0000256" key="1">
    <source>
        <dbReference type="ARBA" id="ARBA00004406"/>
    </source>
</evidence>
<comment type="similarity">
    <text evidence="2">Belongs to the ERF4 family.</text>
</comment>
<gene>
    <name evidence="9" type="ORF">FISHEDRAFT_76249</name>
</gene>
<evidence type="ECO:0000256" key="2">
    <source>
        <dbReference type="ARBA" id="ARBA00007732"/>
    </source>
</evidence>
<dbReference type="GO" id="GO:0031211">
    <property type="term" value="C:endoplasmic reticulum palmitoyltransferase complex"/>
    <property type="evidence" value="ECO:0007669"/>
    <property type="project" value="TreeGrafter"/>
</dbReference>
<comment type="subunit">
    <text evidence="3">Interacts with ERF2.</text>
</comment>
<feature type="compositionally biased region" description="Polar residues" evidence="7">
    <location>
        <begin position="10"/>
        <end position="30"/>
    </location>
</feature>
<evidence type="ECO:0000256" key="4">
    <source>
        <dbReference type="ARBA" id="ARBA00018463"/>
    </source>
</evidence>
<dbReference type="EMBL" id="KN882046">
    <property type="protein sequence ID" value="KIY45700.1"/>
    <property type="molecule type" value="Genomic_DNA"/>
</dbReference>